<dbReference type="GO" id="GO:0003700">
    <property type="term" value="F:DNA-binding transcription factor activity"/>
    <property type="evidence" value="ECO:0007669"/>
    <property type="project" value="InterPro"/>
</dbReference>
<comment type="caution">
    <text evidence="5">The sequence shown here is derived from an EMBL/GenBank/DDBJ whole genome shotgun (WGS) entry which is preliminary data.</text>
</comment>
<keyword evidence="6" id="KW-1185">Reference proteome</keyword>
<dbReference type="SUPFAM" id="SSF51182">
    <property type="entry name" value="RmlC-like cupins"/>
    <property type="match status" value="1"/>
</dbReference>
<dbReference type="PROSITE" id="PS01124">
    <property type="entry name" value="HTH_ARAC_FAMILY_2"/>
    <property type="match status" value="1"/>
</dbReference>
<dbReference type="EMBL" id="VLNR01000051">
    <property type="protein sequence ID" value="TSE06013.1"/>
    <property type="molecule type" value="Genomic_DNA"/>
</dbReference>
<sequence length="282" mass="32915">MKVSYEQIYLTSSSSVKIESYTHKSQCDSVSWHLHPEYELVFIKSGKGSIQIDSHFEEYSDGLLVFLGPNIPHMPFGNKQFKSNMEVVIQFPKSFIDEKLAHFPEFDMVLKLIEKSNNGILFSPETHKKLSPLFLKFNKQNATARLLNFITILHLLSISSDQRTVLKEKLSLDINQHTFERISKVYQHINDHYADEIRSDALAKELGLTPNSFCRMFKTITQRNFIDFLNEFRVKKAQEYFEHHDTSISAVMYQCGFNDPSYFAKQFKKYSGMTPSQYYNQI</sequence>
<evidence type="ECO:0000313" key="5">
    <source>
        <dbReference type="EMBL" id="TSE06013.1"/>
    </source>
</evidence>
<dbReference type="InterPro" id="IPR020449">
    <property type="entry name" value="Tscrpt_reg_AraC-type_HTH"/>
</dbReference>
<dbReference type="Gene3D" id="2.60.120.10">
    <property type="entry name" value="Jelly Rolls"/>
    <property type="match status" value="1"/>
</dbReference>
<proteinExistence type="predicted"/>
<dbReference type="InterPro" id="IPR014710">
    <property type="entry name" value="RmlC-like_jellyroll"/>
</dbReference>
<accession>A0A554VFH9</accession>
<reference evidence="5 6" key="1">
    <citation type="submission" date="2019-07" db="EMBL/GenBank/DDBJ databases">
        <title>The draft genome sequence of Aquimarina algiphila M91.</title>
        <authorList>
            <person name="Meng X."/>
        </authorList>
    </citation>
    <scope>NUCLEOTIDE SEQUENCE [LARGE SCALE GENOMIC DNA]</scope>
    <source>
        <strain evidence="5 6">M91</strain>
    </source>
</reference>
<keyword evidence="3" id="KW-0804">Transcription</keyword>
<gene>
    <name evidence="5" type="ORF">FOF46_20890</name>
</gene>
<dbReference type="Gene3D" id="1.10.10.60">
    <property type="entry name" value="Homeodomain-like"/>
    <property type="match status" value="2"/>
</dbReference>
<name>A0A554VFH9_9FLAO</name>
<evidence type="ECO:0000259" key="4">
    <source>
        <dbReference type="PROSITE" id="PS01124"/>
    </source>
</evidence>
<dbReference type="PRINTS" id="PR00032">
    <property type="entry name" value="HTHARAC"/>
</dbReference>
<protein>
    <submittedName>
        <fullName evidence="5">Helix-turn-helix domain-containing protein</fullName>
    </submittedName>
</protein>
<evidence type="ECO:0000313" key="6">
    <source>
        <dbReference type="Proteomes" id="UP000318833"/>
    </source>
</evidence>
<dbReference type="PANTHER" id="PTHR43280:SF27">
    <property type="entry name" value="TRANSCRIPTIONAL REGULATOR MTLR"/>
    <property type="match status" value="1"/>
</dbReference>
<dbReference type="InterPro" id="IPR009057">
    <property type="entry name" value="Homeodomain-like_sf"/>
</dbReference>
<evidence type="ECO:0000256" key="1">
    <source>
        <dbReference type="ARBA" id="ARBA00023015"/>
    </source>
</evidence>
<keyword evidence="1" id="KW-0805">Transcription regulation</keyword>
<evidence type="ECO:0000256" key="3">
    <source>
        <dbReference type="ARBA" id="ARBA00023163"/>
    </source>
</evidence>
<evidence type="ECO:0000256" key="2">
    <source>
        <dbReference type="ARBA" id="ARBA00023125"/>
    </source>
</evidence>
<organism evidence="5 6">
    <name type="scientific">Aquimarina algiphila</name>
    <dbReference type="NCBI Taxonomy" id="2047982"/>
    <lineage>
        <taxon>Bacteria</taxon>
        <taxon>Pseudomonadati</taxon>
        <taxon>Bacteroidota</taxon>
        <taxon>Flavobacteriia</taxon>
        <taxon>Flavobacteriales</taxon>
        <taxon>Flavobacteriaceae</taxon>
        <taxon>Aquimarina</taxon>
    </lineage>
</organism>
<feature type="domain" description="HTH araC/xylS-type" evidence="4">
    <location>
        <begin position="183"/>
        <end position="281"/>
    </location>
</feature>
<dbReference type="SMART" id="SM00342">
    <property type="entry name" value="HTH_ARAC"/>
    <property type="match status" value="1"/>
</dbReference>
<dbReference type="OrthoDB" id="792101at2"/>
<dbReference type="RefSeq" id="WP_143917789.1">
    <property type="nucleotide sequence ID" value="NZ_CANMIK010000059.1"/>
</dbReference>
<keyword evidence="2" id="KW-0238">DNA-binding</keyword>
<dbReference type="Proteomes" id="UP000318833">
    <property type="component" value="Unassembled WGS sequence"/>
</dbReference>
<dbReference type="InterPro" id="IPR011051">
    <property type="entry name" value="RmlC_Cupin_sf"/>
</dbReference>
<dbReference type="AlphaFoldDB" id="A0A554VFH9"/>
<dbReference type="GO" id="GO:0043565">
    <property type="term" value="F:sequence-specific DNA binding"/>
    <property type="evidence" value="ECO:0007669"/>
    <property type="project" value="InterPro"/>
</dbReference>
<dbReference type="PANTHER" id="PTHR43280">
    <property type="entry name" value="ARAC-FAMILY TRANSCRIPTIONAL REGULATOR"/>
    <property type="match status" value="1"/>
</dbReference>
<dbReference type="InterPro" id="IPR018060">
    <property type="entry name" value="HTH_AraC"/>
</dbReference>
<dbReference type="Pfam" id="PF12833">
    <property type="entry name" value="HTH_18"/>
    <property type="match status" value="1"/>
</dbReference>
<dbReference type="SUPFAM" id="SSF46689">
    <property type="entry name" value="Homeodomain-like"/>
    <property type="match status" value="2"/>
</dbReference>